<name>A0AC58GGE5_DANRE</name>
<dbReference type="Proteomes" id="UP000000437">
    <property type="component" value="Chromosome 9"/>
</dbReference>
<protein>
    <submittedName>
        <fullName evidence="2">Leucine-rich repeat flightless-interacting protein 1 isoform X15</fullName>
    </submittedName>
</protein>
<reference evidence="2" key="1">
    <citation type="submission" date="2025-08" db="UniProtKB">
        <authorList>
            <consortium name="RefSeq"/>
        </authorList>
    </citation>
    <scope>IDENTIFICATION</scope>
    <source>
        <strain evidence="2">Tuebingen</strain>
        <tissue evidence="2">Fibroblasts and whole tissue</tissue>
    </source>
</reference>
<proteinExistence type="predicted"/>
<evidence type="ECO:0000313" key="2">
    <source>
        <dbReference type="RefSeq" id="XP_073768805.1"/>
    </source>
</evidence>
<sequence>MGSQGPGRKRTPSKNGLTAEEDALNVIAKEAEARLAAKRAARAEAREIRMKELERQQKEIYQVQKKYYGLDNLDNKWGDIEQWMEDSERYTRVSRRHASVSDDEERMSVGSRSNVRLDLDATGAYGAASSSYSHKKSKKKKKHSSKTSNGYDDDLSTLSSRSSRLSDESKRSRSSRLDLQSSAYYSSELYSNSSYSSKHQVPSYNGNQLSLLHSRKHRGSIYEDSLYGGSRRSSARASSEYSGFLGSSSRTSSRANSACGSPVEDCSSSVASFKRSTASISGLSRDLDNIIIPDLPNVNGRMSLADDRLERDYLEKGSSRASTISGATLTSLGGTSSRRGSGDTSISADTEASIREIKDSLLEVEEKYRKAMVSNAQLDNEKTNMMYEVDTLRDSLMELEEMLFETRRELEEKIKDLEREKHAHSILQFQFSELKETLKQSEELLSKHGIVLGPDLVTNGETGDEVGNADPNSQTASAEIREGSSVLEIRLRKLVDERENLIEQVKRLKGQLEQKKPKNGTENSSSPDGDVLENGADSNIMDLQRDAIRQVNDLKFKLVKSEQEITALEQNVTRLEGQVSRYKAASENAEKVEDELKAEKRKLQRELRSALDKIEELESSNSHLSKRLEKIKTGRGTATTP</sequence>
<accession>A0AC58GGE5</accession>
<gene>
    <name evidence="2" type="primary">lrrfip1a</name>
</gene>
<keyword evidence="1" id="KW-1185">Reference proteome</keyword>
<organism evidence="1 2">
    <name type="scientific">Danio rerio</name>
    <name type="common">Zebrafish</name>
    <name type="synonym">Brachydanio rerio</name>
    <dbReference type="NCBI Taxonomy" id="7955"/>
    <lineage>
        <taxon>Eukaryota</taxon>
        <taxon>Metazoa</taxon>
        <taxon>Chordata</taxon>
        <taxon>Craniata</taxon>
        <taxon>Vertebrata</taxon>
        <taxon>Euteleostomi</taxon>
        <taxon>Actinopterygii</taxon>
        <taxon>Neopterygii</taxon>
        <taxon>Teleostei</taxon>
        <taxon>Ostariophysi</taxon>
        <taxon>Cypriniformes</taxon>
        <taxon>Danionidae</taxon>
        <taxon>Danioninae</taxon>
        <taxon>Danio</taxon>
    </lineage>
</organism>
<evidence type="ECO:0000313" key="1">
    <source>
        <dbReference type="Proteomes" id="UP000000437"/>
    </source>
</evidence>
<dbReference type="RefSeq" id="XP_073768805.1">
    <property type="nucleotide sequence ID" value="XM_073912704.1"/>
</dbReference>